<feature type="transmembrane region" description="Helical" evidence="1">
    <location>
        <begin position="160"/>
        <end position="179"/>
    </location>
</feature>
<feature type="transmembrane region" description="Helical" evidence="1">
    <location>
        <begin position="191"/>
        <end position="214"/>
    </location>
</feature>
<feature type="transmembrane region" description="Helical" evidence="1">
    <location>
        <begin position="258"/>
        <end position="278"/>
    </location>
</feature>
<protein>
    <submittedName>
        <fullName evidence="2">Uncharacterized protein</fullName>
    </submittedName>
</protein>
<dbReference type="KEGG" id="avu:BK816_08565"/>
<keyword evidence="1" id="KW-0472">Membrane</keyword>
<proteinExistence type="predicted"/>
<dbReference type="AlphaFoldDB" id="A0A1D9MMD1"/>
<feature type="transmembrane region" description="Helical" evidence="1">
    <location>
        <begin position="70"/>
        <end position="96"/>
    </location>
</feature>
<feature type="transmembrane region" description="Helical" evidence="1">
    <location>
        <begin position="102"/>
        <end position="123"/>
    </location>
</feature>
<keyword evidence="1" id="KW-0812">Transmembrane</keyword>
<dbReference type="EMBL" id="CP017812">
    <property type="protein sequence ID" value="AOZ73323.1"/>
    <property type="molecule type" value="Genomic_DNA"/>
</dbReference>
<feature type="transmembrane region" description="Helical" evidence="1">
    <location>
        <begin position="226"/>
        <end position="246"/>
    </location>
</feature>
<dbReference type="RefSeq" id="WP_071164786.1">
    <property type="nucleotide sequence ID" value="NZ_CP017812.1"/>
</dbReference>
<evidence type="ECO:0000313" key="3">
    <source>
        <dbReference type="Proteomes" id="UP000176288"/>
    </source>
</evidence>
<evidence type="ECO:0000313" key="2">
    <source>
        <dbReference type="EMBL" id="AOZ73323.1"/>
    </source>
</evidence>
<reference evidence="2 3" key="1">
    <citation type="submission" date="2016-10" db="EMBL/GenBank/DDBJ databases">
        <title>Actinomyces aegypiusis sp. nov., isolated from the Aegypius monachus in Qinghai Tibet Plateau China.</title>
        <authorList>
            <person name="Wang Y."/>
        </authorList>
    </citation>
    <scope>NUCLEOTIDE SEQUENCE [LARGE SCALE GENOMIC DNA]</scope>
    <source>
        <strain evidence="2 3">VUL4_3</strain>
    </source>
</reference>
<feature type="transmembrane region" description="Helical" evidence="1">
    <location>
        <begin position="12"/>
        <end position="31"/>
    </location>
</feature>
<dbReference type="Proteomes" id="UP000176288">
    <property type="component" value="Chromosome"/>
</dbReference>
<name>A0A1D9MMD1_9ACTO</name>
<evidence type="ECO:0000256" key="1">
    <source>
        <dbReference type="SAM" id="Phobius"/>
    </source>
</evidence>
<organism evidence="2 3">
    <name type="scientific">Boudabousia tangfeifanii</name>
    <dbReference type="NCBI Taxonomy" id="1912795"/>
    <lineage>
        <taxon>Bacteria</taxon>
        <taxon>Bacillati</taxon>
        <taxon>Actinomycetota</taxon>
        <taxon>Actinomycetes</taxon>
        <taxon>Actinomycetales</taxon>
        <taxon>Actinomycetaceae</taxon>
        <taxon>Boudabousia</taxon>
    </lineage>
</organism>
<gene>
    <name evidence="2" type="ORF">BK816_08565</name>
</gene>
<accession>A0A1D9MMD1</accession>
<keyword evidence="3" id="KW-1185">Reference proteome</keyword>
<feature type="transmembrane region" description="Helical" evidence="1">
    <location>
        <begin position="37"/>
        <end position="58"/>
    </location>
</feature>
<keyword evidence="1" id="KW-1133">Transmembrane helix</keyword>
<sequence>MKAKETVLVTKVATFVVALLLIIFSGVFTTLTDTGLVAVTTINFILLVLLTVLVAYHLQTRSEARTRGFLALFFGVVSIVAYAGSFVPFLGFIYVIFPFSMFLGVFIYPFVAAILAMTMLIPLPKSAKKAKNKMARTPLSEQLESKIAQRPQAVSNAGINALKFSAALLGLLLLCLLAVNRLDQIMAMGYVPWALTIIEAILLAGLLVTCVGLIRARYASARKRVLTTLVLSTLALVAFLLSAIILPAAEHSFPFGIVWLYGELTALAAIFAISIPIGKARR</sequence>